<dbReference type="Proteomes" id="UP000193920">
    <property type="component" value="Unassembled WGS sequence"/>
</dbReference>
<comment type="caution">
    <text evidence="4">The sequence shown here is derived from an EMBL/GenBank/DDBJ whole genome shotgun (WGS) entry which is preliminary data.</text>
</comment>
<evidence type="ECO:0000313" key="4">
    <source>
        <dbReference type="EMBL" id="ORY54892.1"/>
    </source>
</evidence>
<dbReference type="GO" id="GO:0085020">
    <property type="term" value="P:protein K6-linked ubiquitination"/>
    <property type="evidence" value="ECO:0007669"/>
    <property type="project" value="TreeGrafter"/>
</dbReference>
<accession>A0A1Y2D6K0</accession>
<reference evidence="4 5" key="1">
    <citation type="submission" date="2016-08" db="EMBL/GenBank/DDBJ databases">
        <title>A Parts List for Fungal Cellulosomes Revealed by Comparative Genomics.</title>
        <authorList>
            <consortium name="DOE Joint Genome Institute"/>
            <person name="Haitjema C.H."/>
            <person name="Gilmore S.P."/>
            <person name="Henske J.K."/>
            <person name="Solomon K.V."/>
            <person name="De Groot R."/>
            <person name="Kuo A."/>
            <person name="Mondo S.J."/>
            <person name="Salamov A.A."/>
            <person name="Labutti K."/>
            <person name="Zhao Z."/>
            <person name="Chiniquy J."/>
            <person name="Barry K."/>
            <person name="Brewer H.M."/>
            <person name="Purvine S.O."/>
            <person name="Wright A.T."/>
            <person name="Boxma B."/>
            <person name="Van Alen T."/>
            <person name="Hackstein J.H."/>
            <person name="Baker S.E."/>
            <person name="Grigoriev I.V."/>
            <person name="O'Malley M.A."/>
        </authorList>
    </citation>
    <scope>NUCLEOTIDE SEQUENCE [LARGE SCALE GENOMIC DNA]</scope>
    <source>
        <strain evidence="4 5">G1</strain>
    </source>
</reference>
<dbReference type="PANTHER" id="PTHR24171">
    <property type="entry name" value="ANKYRIN REPEAT DOMAIN-CONTAINING PROTEIN 39-RELATED"/>
    <property type="match status" value="1"/>
</dbReference>
<dbReference type="SUPFAM" id="SSF48403">
    <property type="entry name" value="Ankyrin repeat"/>
    <property type="match status" value="1"/>
</dbReference>
<evidence type="ECO:0000313" key="5">
    <source>
        <dbReference type="Proteomes" id="UP000193920"/>
    </source>
</evidence>
<feature type="repeat" description="ANK" evidence="3">
    <location>
        <begin position="28"/>
        <end position="60"/>
    </location>
</feature>
<dbReference type="Pfam" id="PF12796">
    <property type="entry name" value="Ank_2"/>
    <property type="match status" value="1"/>
</dbReference>
<dbReference type="OrthoDB" id="2118844at2759"/>
<evidence type="ECO:0000256" key="2">
    <source>
        <dbReference type="ARBA" id="ARBA00023043"/>
    </source>
</evidence>
<organism evidence="4 5">
    <name type="scientific">Neocallimastix californiae</name>
    <dbReference type="NCBI Taxonomy" id="1754190"/>
    <lineage>
        <taxon>Eukaryota</taxon>
        <taxon>Fungi</taxon>
        <taxon>Fungi incertae sedis</taxon>
        <taxon>Chytridiomycota</taxon>
        <taxon>Chytridiomycota incertae sedis</taxon>
        <taxon>Neocallimastigomycetes</taxon>
        <taxon>Neocallimastigales</taxon>
        <taxon>Neocallimastigaceae</taxon>
        <taxon>Neocallimastix</taxon>
    </lineage>
</organism>
<name>A0A1Y2D6K0_9FUNG</name>
<keyword evidence="2 3" id="KW-0040">ANK repeat</keyword>
<dbReference type="InterPro" id="IPR002110">
    <property type="entry name" value="Ankyrin_rpt"/>
</dbReference>
<dbReference type="SMART" id="SM00248">
    <property type="entry name" value="ANK"/>
    <property type="match status" value="4"/>
</dbReference>
<feature type="repeat" description="ANK" evidence="3">
    <location>
        <begin position="130"/>
        <end position="151"/>
    </location>
</feature>
<keyword evidence="1" id="KW-0677">Repeat</keyword>
<proteinExistence type="predicted"/>
<dbReference type="PROSITE" id="PS50297">
    <property type="entry name" value="ANK_REP_REGION"/>
    <property type="match status" value="1"/>
</dbReference>
<dbReference type="EMBL" id="MCOG01000081">
    <property type="protein sequence ID" value="ORY54892.1"/>
    <property type="molecule type" value="Genomic_DNA"/>
</dbReference>
<feature type="non-terminal residue" evidence="4">
    <location>
        <position position="151"/>
    </location>
</feature>
<dbReference type="STRING" id="1754190.A0A1Y2D6K0"/>
<dbReference type="GO" id="GO:0004842">
    <property type="term" value="F:ubiquitin-protein transferase activity"/>
    <property type="evidence" value="ECO:0007669"/>
    <property type="project" value="TreeGrafter"/>
</dbReference>
<sequence length="151" mass="17157">MLSCKFDNEEIIRPLLENGARINRQDKNGDTALTYASRYGCTKAVYLLMRCNANGNIKNKRGETALIIACRHVNEGIIHILINQPIDIDLQDRNGNTALIYLCQKKNEYTELVREFLLKHNVNVNIKNKAGNSALHIAVFNNHLEIVKLLL</sequence>
<keyword evidence="5" id="KW-1185">Reference proteome</keyword>
<evidence type="ECO:0000256" key="3">
    <source>
        <dbReference type="PROSITE-ProRule" id="PRU00023"/>
    </source>
</evidence>
<dbReference type="Gene3D" id="1.25.40.20">
    <property type="entry name" value="Ankyrin repeat-containing domain"/>
    <property type="match status" value="2"/>
</dbReference>
<dbReference type="AlphaFoldDB" id="A0A1Y2D6K0"/>
<dbReference type="PANTHER" id="PTHR24171:SF8">
    <property type="entry name" value="BRCA1-ASSOCIATED RING DOMAIN PROTEIN 1"/>
    <property type="match status" value="1"/>
</dbReference>
<evidence type="ECO:0000256" key="1">
    <source>
        <dbReference type="ARBA" id="ARBA00022737"/>
    </source>
</evidence>
<gene>
    <name evidence="4" type="ORF">LY90DRAFT_411779</name>
</gene>
<dbReference type="Pfam" id="PF13637">
    <property type="entry name" value="Ank_4"/>
    <property type="match status" value="1"/>
</dbReference>
<dbReference type="InterPro" id="IPR036770">
    <property type="entry name" value="Ankyrin_rpt-contain_sf"/>
</dbReference>
<feature type="repeat" description="ANK" evidence="3">
    <location>
        <begin position="61"/>
        <end position="93"/>
    </location>
</feature>
<protein>
    <submittedName>
        <fullName evidence="4">Ankyrin</fullName>
    </submittedName>
</protein>
<dbReference type="PROSITE" id="PS50088">
    <property type="entry name" value="ANK_REPEAT"/>
    <property type="match status" value="4"/>
</dbReference>
<feature type="repeat" description="ANK" evidence="3">
    <location>
        <begin position="1"/>
        <end position="27"/>
    </location>
</feature>